<dbReference type="SUPFAM" id="SSF53067">
    <property type="entry name" value="Actin-like ATPase domain"/>
    <property type="match status" value="2"/>
</dbReference>
<keyword evidence="5" id="KW-0067">ATP-binding</keyword>
<dbReference type="PANTHER" id="PTHR43095">
    <property type="entry name" value="SUGAR KINASE"/>
    <property type="match status" value="1"/>
</dbReference>
<dbReference type="InterPro" id="IPR043129">
    <property type="entry name" value="ATPase_NBD"/>
</dbReference>
<dbReference type="AlphaFoldDB" id="A0A841JY68"/>
<evidence type="ECO:0000259" key="8">
    <source>
        <dbReference type="Pfam" id="PF02782"/>
    </source>
</evidence>
<dbReference type="Pfam" id="PF00370">
    <property type="entry name" value="FGGY_N"/>
    <property type="match status" value="1"/>
</dbReference>
<dbReference type="Pfam" id="PF02782">
    <property type="entry name" value="FGGY_C"/>
    <property type="match status" value="1"/>
</dbReference>
<keyword evidence="4 9" id="KW-0418">Kinase</keyword>
<name>A0A841JY68_9BACT</name>
<evidence type="ECO:0000256" key="3">
    <source>
        <dbReference type="ARBA" id="ARBA00022741"/>
    </source>
</evidence>
<keyword evidence="2 9" id="KW-0808">Transferase</keyword>
<evidence type="ECO:0000313" key="10">
    <source>
        <dbReference type="Proteomes" id="UP000538666"/>
    </source>
</evidence>
<evidence type="ECO:0000259" key="7">
    <source>
        <dbReference type="Pfam" id="PF00370"/>
    </source>
</evidence>
<dbReference type="OrthoDB" id="9761504at2"/>
<dbReference type="InterPro" id="IPR018484">
    <property type="entry name" value="FGGY_N"/>
</dbReference>
<proteinExistence type="inferred from homology"/>
<dbReference type="CDD" id="cd07771">
    <property type="entry name" value="ASKHA_NBD_FGGY_RhaB-like"/>
    <property type="match status" value="1"/>
</dbReference>
<dbReference type="PANTHER" id="PTHR43095:SF2">
    <property type="entry name" value="GLUCONOKINASE"/>
    <property type="match status" value="1"/>
</dbReference>
<accession>A0A841JY68</accession>
<reference evidence="9 10" key="1">
    <citation type="submission" date="2020-08" db="EMBL/GenBank/DDBJ databases">
        <title>Genomic Encyclopedia of Type Strains, Phase IV (KMG-IV): sequencing the most valuable type-strain genomes for metagenomic binning, comparative biology and taxonomic classification.</title>
        <authorList>
            <person name="Goeker M."/>
        </authorList>
    </citation>
    <scope>NUCLEOTIDE SEQUENCE [LARGE SCALE GENOMIC DNA]</scope>
    <source>
        <strain evidence="9 10">DSM 103733</strain>
    </source>
</reference>
<dbReference type="GO" id="GO:0005524">
    <property type="term" value="F:ATP binding"/>
    <property type="evidence" value="ECO:0007669"/>
    <property type="project" value="UniProtKB-KW"/>
</dbReference>
<dbReference type="GO" id="GO:0008993">
    <property type="term" value="F:rhamnulokinase activity"/>
    <property type="evidence" value="ECO:0007669"/>
    <property type="project" value="UniProtKB-EC"/>
</dbReference>
<organism evidence="9 10">
    <name type="scientific">Silvibacterium bohemicum</name>
    <dbReference type="NCBI Taxonomy" id="1577686"/>
    <lineage>
        <taxon>Bacteria</taxon>
        <taxon>Pseudomonadati</taxon>
        <taxon>Acidobacteriota</taxon>
        <taxon>Terriglobia</taxon>
        <taxon>Terriglobales</taxon>
        <taxon>Acidobacteriaceae</taxon>
        <taxon>Silvibacterium</taxon>
    </lineage>
</organism>
<dbReference type="RefSeq" id="WP_050061556.1">
    <property type="nucleotide sequence ID" value="NZ_JACHEK010000006.1"/>
</dbReference>
<dbReference type="EMBL" id="JACHEK010000006">
    <property type="protein sequence ID" value="MBB6145357.1"/>
    <property type="molecule type" value="Genomic_DNA"/>
</dbReference>
<dbReference type="InterPro" id="IPR050406">
    <property type="entry name" value="FGGY_Carb_Kinase"/>
</dbReference>
<dbReference type="InterPro" id="IPR018485">
    <property type="entry name" value="FGGY_C"/>
</dbReference>
<dbReference type="InterPro" id="IPR013449">
    <property type="entry name" value="Rhamnulokinase"/>
</dbReference>
<comment type="similarity">
    <text evidence="1">Belongs to the FGGY kinase family.</text>
</comment>
<evidence type="ECO:0000256" key="5">
    <source>
        <dbReference type="ARBA" id="ARBA00022840"/>
    </source>
</evidence>
<keyword evidence="6" id="KW-0684">Rhamnose metabolism</keyword>
<keyword evidence="3" id="KW-0547">Nucleotide-binding</keyword>
<evidence type="ECO:0000256" key="4">
    <source>
        <dbReference type="ARBA" id="ARBA00022777"/>
    </source>
</evidence>
<protein>
    <submittedName>
        <fullName evidence="9">Rhamnulokinase</fullName>
        <ecNumber evidence="9">2.7.1.5</ecNumber>
    </submittedName>
</protein>
<dbReference type="EC" id="2.7.1.5" evidence="9"/>
<keyword evidence="10" id="KW-1185">Reference proteome</keyword>
<sequence length="504" mass="54456">MSDSPDLGRTPADRRALVAVDLGAESCRVSLLRWRDGRPQFAVVHRFDNRPREVDGGLRWDLRRIEAGIDDGVRKAAEIATEGIRSIAVDGWAVDYVRLNDDGSPVADPFCYRDERTVHAFGSVHGKCSPDRMHALTGVQQLRINTLYQLHADHLAGLHHDRPWLNLPEYMLARWGGDRVAELTNATHTQLVKLGKAEWCEEIFHAVGIDPDVAAKIVQPGAIVGKLHGSLAKLSALRDTLLIAPACHDTASAIAGIGAAGDDWAYISSGTWSLVGTVLNEPCNSPAVRAENFTNLGGVGNRICFHKNVNGMWLLRQCIEQWSIEGRDWIVKDLVAEAEHATLPPDLIDAEALLDPNALIDVDDSDLLLQGHMPARINAQRAARGLAALDERPANAPQFALLIFHSLAARYAEVLARISELSGKNFKRLYIVGGGSQNDLLNRLTAAATGLEVHRGAVESSTIGNFAVQLAALNQDRNGGNGVSAKAVSAWATLLGSAHHTAAG</sequence>
<feature type="domain" description="Carbohydrate kinase FGGY N-terminal" evidence="7">
    <location>
        <begin position="18"/>
        <end position="256"/>
    </location>
</feature>
<feature type="domain" description="Carbohydrate kinase FGGY C-terminal" evidence="8">
    <location>
        <begin position="265"/>
        <end position="472"/>
    </location>
</feature>
<evidence type="ECO:0000313" key="9">
    <source>
        <dbReference type="EMBL" id="MBB6145357.1"/>
    </source>
</evidence>
<evidence type="ECO:0000256" key="6">
    <source>
        <dbReference type="ARBA" id="ARBA00023308"/>
    </source>
</evidence>
<evidence type="ECO:0000256" key="2">
    <source>
        <dbReference type="ARBA" id="ARBA00022679"/>
    </source>
</evidence>
<dbReference type="GO" id="GO:0019301">
    <property type="term" value="P:rhamnose catabolic process"/>
    <property type="evidence" value="ECO:0007669"/>
    <property type="project" value="InterPro"/>
</dbReference>
<dbReference type="Proteomes" id="UP000538666">
    <property type="component" value="Unassembled WGS sequence"/>
</dbReference>
<evidence type="ECO:0000256" key="1">
    <source>
        <dbReference type="ARBA" id="ARBA00009156"/>
    </source>
</evidence>
<gene>
    <name evidence="9" type="ORF">HNQ77_003315</name>
</gene>
<comment type="caution">
    <text evidence="9">The sequence shown here is derived from an EMBL/GenBank/DDBJ whole genome shotgun (WGS) entry which is preliminary data.</text>
</comment>
<dbReference type="Gene3D" id="3.30.420.40">
    <property type="match status" value="2"/>
</dbReference>